<dbReference type="InterPro" id="IPR012337">
    <property type="entry name" value="RNaseH-like_sf"/>
</dbReference>
<dbReference type="InterPro" id="IPR036397">
    <property type="entry name" value="RNaseH_sf"/>
</dbReference>
<gene>
    <name evidence="1" type="ORF">PR048_013888</name>
</gene>
<sequence>MHEMAHSASLHLPISEDKWELFCKETTKDPTLKIVNEMHNIGWLTFNTVQREVSHYYNLQRGMLFLSHKIIVPRTLWYTVLKWVREGHIGIEKSTAQAQLFYLPGITYESFKRANYKEPLLSHSVLELPYLKVGADILEFLGRAYLVLIDYFSHWIDIWPIASKISKSIIKAKQDIFNSHSFPKDLIADNLVISSPYYHHSNGMVEKVVGISKNILHKSQAEGTSVPVSKETLKPAVQTDIYKLLCAKKLKEIKLHDKSAKRTETVFQQGDRVVSKIETADQSELGLIVRKCRDLRSYWILRDRDEIEVRWNTYHMRDTKTHPTCAKG</sequence>
<dbReference type="Proteomes" id="UP001159363">
    <property type="component" value="Chromosome X"/>
</dbReference>
<evidence type="ECO:0000313" key="1">
    <source>
        <dbReference type="EMBL" id="KAJ8887670.1"/>
    </source>
</evidence>
<comment type="caution">
    <text evidence="1">The sequence shown here is derived from an EMBL/GenBank/DDBJ whole genome shotgun (WGS) entry which is preliminary data.</text>
</comment>
<evidence type="ECO:0000313" key="2">
    <source>
        <dbReference type="Proteomes" id="UP001159363"/>
    </source>
</evidence>
<dbReference type="Gene3D" id="3.30.420.10">
    <property type="entry name" value="Ribonuclease H-like superfamily/Ribonuclease H"/>
    <property type="match status" value="1"/>
</dbReference>
<protein>
    <submittedName>
        <fullName evidence="1">Uncharacterized protein</fullName>
    </submittedName>
</protein>
<dbReference type="PANTHER" id="PTHR37984">
    <property type="entry name" value="PROTEIN CBG26694"/>
    <property type="match status" value="1"/>
</dbReference>
<keyword evidence="2" id="KW-1185">Reference proteome</keyword>
<dbReference type="SUPFAM" id="SSF53098">
    <property type="entry name" value="Ribonuclease H-like"/>
    <property type="match status" value="1"/>
</dbReference>
<accession>A0ABQ9HTE6</accession>
<dbReference type="EMBL" id="JARBHB010000004">
    <property type="protein sequence ID" value="KAJ8887670.1"/>
    <property type="molecule type" value="Genomic_DNA"/>
</dbReference>
<reference evidence="1 2" key="1">
    <citation type="submission" date="2023-02" db="EMBL/GenBank/DDBJ databases">
        <title>LHISI_Scaffold_Assembly.</title>
        <authorList>
            <person name="Stuart O.P."/>
            <person name="Cleave R."/>
            <person name="Magrath M.J.L."/>
            <person name="Mikheyev A.S."/>
        </authorList>
    </citation>
    <scope>NUCLEOTIDE SEQUENCE [LARGE SCALE GENOMIC DNA]</scope>
    <source>
        <strain evidence="1">Daus_M_001</strain>
        <tissue evidence="1">Leg muscle</tissue>
    </source>
</reference>
<proteinExistence type="predicted"/>
<dbReference type="InterPro" id="IPR050951">
    <property type="entry name" value="Retrovirus_Pol_polyprotein"/>
</dbReference>
<organism evidence="1 2">
    <name type="scientific">Dryococelus australis</name>
    <dbReference type="NCBI Taxonomy" id="614101"/>
    <lineage>
        <taxon>Eukaryota</taxon>
        <taxon>Metazoa</taxon>
        <taxon>Ecdysozoa</taxon>
        <taxon>Arthropoda</taxon>
        <taxon>Hexapoda</taxon>
        <taxon>Insecta</taxon>
        <taxon>Pterygota</taxon>
        <taxon>Neoptera</taxon>
        <taxon>Polyneoptera</taxon>
        <taxon>Phasmatodea</taxon>
        <taxon>Verophasmatodea</taxon>
        <taxon>Anareolatae</taxon>
        <taxon>Phasmatidae</taxon>
        <taxon>Eurycanthinae</taxon>
        <taxon>Dryococelus</taxon>
    </lineage>
</organism>
<name>A0ABQ9HTE6_9NEOP</name>
<dbReference type="PANTHER" id="PTHR37984:SF5">
    <property type="entry name" value="PROTEIN NYNRIN-LIKE"/>
    <property type="match status" value="1"/>
</dbReference>